<proteinExistence type="predicted"/>
<feature type="transmembrane region" description="Helical" evidence="1">
    <location>
        <begin position="201"/>
        <end position="219"/>
    </location>
</feature>
<sequence length="300" mass="34279">MKELFQIYRVCMYHYSRWRGNWRVILSFALGGVISFLLTENVVDFSLEYGLTLQVFEPFVWVFGDGTSILLVALAVILLFADMPFLDGSVPYYLIRIRVRTWVGGQMAYLVTASLLYTFYILIMTILFCFRNAFVGNMWSPTAAKLAYSGLAEDYFIPAKLKTFEMVRPVECMLTIFWLMLLYILVAVFVMYLVTLVKNQAAGIGAAFIFHLYGFLLSVDGLAQVFGLSPQVTYRASIWCGWLSPLKHATFPSHDFGYDRLPTLGETFGIFTGAILIMALLVLWRMKYYSFYFSGNTEDG</sequence>
<reference evidence="2" key="1">
    <citation type="submission" date="2020-10" db="EMBL/GenBank/DDBJ databases">
        <authorList>
            <person name="Gilroy R."/>
        </authorList>
    </citation>
    <scope>NUCLEOTIDE SEQUENCE</scope>
    <source>
        <strain evidence="2">CHK178-757</strain>
    </source>
</reference>
<feature type="transmembrane region" description="Helical" evidence="1">
    <location>
        <begin position="176"/>
        <end position="194"/>
    </location>
</feature>
<keyword evidence="1" id="KW-0812">Transmembrane</keyword>
<dbReference type="EMBL" id="DVIT01000022">
    <property type="protein sequence ID" value="HIS47076.1"/>
    <property type="molecule type" value="Genomic_DNA"/>
</dbReference>
<dbReference type="Proteomes" id="UP000823927">
    <property type="component" value="Unassembled WGS sequence"/>
</dbReference>
<keyword evidence="1" id="KW-0472">Membrane</keyword>
<feature type="transmembrane region" description="Helical" evidence="1">
    <location>
        <begin position="267"/>
        <end position="284"/>
    </location>
</feature>
<feature type="transmembrane region" description="Helical" evidence="1">
    <location>
        <begin position="107"/>
        <end position="128"/>
    </location>
</feature>
<organism evidence="2 3">
    <name type="scientific">Candidatus Scybalocola faecigallinarum</name>
    <dbReference type="NCBI Taxonomy" id="2840941"/>
    <lineage>
        <taxon>Bacteria</taxon>
        <taxon>Bacillati</taxon>
        <taxon>Bacillota</taxon>
        <taxon>Clostridia</taxon>
        <taxon>Lachnospirales</taxon>
        <taxon>Lachnospiraceae</taxon>
        <taxon>Lachnospiraceae incertae sedis</taxon>
        <taxon>Candidatus Scybalocola (ex Gilroy et al. 2021)</taxon>
    </lineage>
</organism>
<gene>
    <name evidence="2" type="ORF">IAB46_05860</name>
</gene>
<feature type="transmembrane region" description="Helical" evidence="1">
    <location>
        <begin position="21"/>
        <end position="39"/>
    </location>
</feature>
<keyword evidence="1" id="KW-1133">Transmembrane helix</keyword>
<evidence type="ECO:0000313" key="3">
    <source>
        <dbReference type="Proteomes" id="UP000823927"/>
    </source>
</evidence>
<accession>A0A9D1F412</accession>
<evidence type="ECO:0000313" key="2">
    <source>
        <dbReference type="EMBL" id="HIS47076.1"/>
    </source>
</evidence>
<comment type="caution">
    <text evidence="2">The sequence shown here is derived from an EMBL/GenBank/DDBJ whole genome shotgun (WGS) entry which is preliminary data.</text>
</comment>
<dbReference type="AlphaFoldDB" id="A0A9D1F412"/>
<protein>
    <submittedName>
        <fullName evidence="2">Uncharacterized protein</fullName>
    </submittedName>
</protein>
<reference evidence="2" key="2">
    <citation type="journal article" date="2021" name="PeerJ">
        <title>Extensive microbial diversity within the chicken gut microbiome revealed by metagenomics and culture.</title>
        <authorList>
            <person name="Gilroy R."/>
            <person name="Ravi A."/>
            <person name="Getino M."/>
            <person name="Pursley I."/>
            <person name="Horton D.L."/>
            <person name="Alikhan N.F."/>
            <person name="Baker D."/>
            <person name="Gharbi K."/>
            <person name="Hall N."/>
            <person name="Watson M."/>
            <person name="Adriaenssens E.M."/>
            <person name="Foster-Nyarko E."/>
            <person name="Jarju S."/>
            <person name="Secka A."/>
            <person name="Antonio M."/>
            <person name="Oren A."/>
            <person name="Chaudhuri R.R."/>
            <person name="La Ragione R."/>
            <person name="Hildebrand F."/>
            <person name="Pallen M.J."/>
        </authorList>
    </citation>
    <scope>NUCLEOTIDE SEQUENCE</scope>
    <source>
        <strain evidence="2">CHK178-757</strain>
    </source>
</reference>
<name>A0A9D1F412_9FIRM</name>
<evidence type="ECO:0000256" key="1">
    <source>
        <dbReference type="SAM" id="Phobius"/>
    </source>
</evidence>
<feature type="transmembrane region" description="Helical" evidence="1">
    <location>
        <begin position="59"/>
        <end position="86"/>
    </location>
</feature>